<dbReference type="SUPFAM" id="SSF53756">
    <property type="entry name" value="UDP-Glycosyltransferase/glycogen phosphorylase"/>
    <property type="match status" value="1"/>
</dbReference>
<dbReference type="Pfam" id="PF13439">
    <property type="entry name" value="Glyco_transf_4"/>
    <property type="match status" value="1"/>
</dbReference>
<organism evidence="2 3">
    <name type="scientific">Pseudaquabacterium inlustre</name>
    <dbReference type="NCBI Taxonomy" id="2984192"/>
    <lineage>
        <taxon>Bacteria</taxon>
        <taxon>Pseudomonadati</taxon>
        <taxon>Pseudomonadota</taxon>
        <taxon>Betaproteobacteria</taxon>
        <taxon>Burkholderiales</taxon>
        <taxon>Sphaerotilaceae</taxon>
        <taxon>Pseudaquabacterium</taxon>
    </lineage>
</organism>
<gene>
    <name evidence="2" type="ORF">AACH10_12890</name>
</gene>
<feature type="domain" description="Glycosyltransferase subfamily 4-like N-terminal" evidence="1">
    <location>
        <begin position="51"/>
        <end position="193"/>
    </location>
</feature>
<comment type="caution">
    <text evidence="2">The sequence shown here is derived from an EMBL/GenBank/DDBJ whole genome shotgun (WGS) entry which is preliminary data.</text>
</comment>
<name>A0ABU9CIZ9_9BURK</name>
<dbReference type="Proteomes" id="UP001365405">
    <property type="component" value="Unassembled WGS sequence"/>
</dbReference>
<dbReference type="PANTHER" id="PTHR12526:SF590">
    <property type="entry name" value="ALPHA-MALTOSE-1-PHOSPHATE SYNTHASE"/>
    <property type="match status" value="1"/>
</dbReference>
<keyword evidence="2" id="KW-0808">Transferase</keyword>
<dbReference type="PANTHER" id="PTHR12526">
    <property type="entry name" value="GLYCOSYLTRANSFERASE"/>
    <property type="match status" value="1"/>
</dbReference>
<protein>
    <submittedName>
        <fullName evidence="2">Glycosyltransferase family 4 protein</fullName>
        <ecNumber evidence="2">2.4.-.-</ecNumber>
    </submittedName>
</protein>
<dbReference type="GO" id="GO:0016757">
    <property type="term" value="F:glycosyltransferase activity"/>
    <property type="evidence" value="ECO:0007669"/>
    <property type="project" value="UniProtKB-KW"/>
</dbReference>
<dbReference type="InterPro" id="IPR028098">
    <property type="entry name" value="Glyco_trans_4-like_N"/>
</dbReference>
<evidence type="ECO:0000313" key="2">
    <source>
        <dbReference type="EMBL" id="MEK8051140.1"/>
    </source>
</evidence>
<evidence type="ECO:0000313" key="3">
    <source>
        <dbReference type="Proteomes" id="UP001365405"/>
    </source>
</evidence>
<proteinExistence type="predicted"/>
<dbReference type="Pfam" id="PF13692">
    <property type="entry name" value="Glyco_trans_1_4"/>
    <property type="match status" value="1"/>
</dbReference>
<keyword evidence="3" id="KW-1185">Reference proteome</keyword>
<dbReference type="RefSeq" id="WP_341410831.1">
    <property type="nucleotide sequence ID" value="NZ_JBBUTH010000007.1"/>
</dbReference>
<accession>A0ABU9CIZ9</accession>
<reference evidence="2 3" key="1">
    <citation type="submission" date="2024-04" db="EMBL/GenBank/DDBJ databases">
        <title>Novel species of the genus Ideonella isolated from streams.</title>
        <authorList>
            <person name="Lu H."/>
        </authorList>
    </citation>
    <scope>NUCLEOTIDE SEQUENCE [LARGE SCALE GENOMIC DNA]</scope>
    <source>
        <strain evidence="2 3">DXS22W</strain>
    </source>
</reference>
<keyword evidence="2" id="KW-0328">Glycosyltransferase</keyword>
<dbReference type="CDD" id="cd03801">
    <property type="entry name" value="GT4_PimA-like"/>
    <property type="match status" value="1"/>
</dbReference>
<dbReference type="EMBL" id="JBBUTH010000007">
    <property type="protein sequence ID" value="MEK8051140.1"/>
    <property type="molecule type" value="Genomic_DNA"/>
</dbReference>
<dbReference type="EC" id="2.4.-.-" evidence="2"/>
<dbReference type="Gene3D" id="3.40.50.2000">
    <property type="entry name" value="Glycogen Phosphorylase B"/>
    <property type="match status" value="2"/>
</dbReference>
<evidence type="ECO:0000259" key="1">
    <source>
        <dbReference type="Pfam" id="PF13439"/>
    </source>
</evidence>
<sequence length="379" mass="39782">MTTAPASAPQRQVVAGMPAQRLSAAFVVEDALGHVTHARALRAAAAERDDLAAHFVQIPYTATDWPGRLRGLSFSARLSLRARSALAQLPQAPQALFFHTQALLPACWHQIASTPSVISMDATPADFNQLAFAYDSQVATGTKGRIKHLMFRSLFGRAQAFVAMSAWVRDGLQRDYGVEASRISVIPPGIDTAEFSPPPPRAAGGPTRLLFVGGNFLRKGGATLLQAWRAGLSADCELDIVSRDADIPPAPGLRVHTGLSPGDPALRALFARADLFLHPSQGDASPFAIVEALSSGLPVIATAVGAVHEMVIDGRTGLVVPVGDATALLAAVRALATDAPRRAAMAAAARAMALAQFDGRRNAHRVLDLVAAAARGETP</sequence>